<accession>A0A3A9ZMW7</accession>
<dbReference type="AlphaFoldDB" id="A0A3A9ZMW7"/>
<proteinExistence type="predicted"/>
<evidence type="ECO:0000313" key="2">
    <source>
        <dbReference type="Proteomes" id="UP000281726"/>
    </source>
</evidence>
<reference evidence="1 2" key="1">
    <citation type="journal article" date="2004" name="Syst. Appl. Microbiol.">
        <title>Cryptoendolithic actinomycetes from antarctic sandstone rock samples: Micromonospora endolithica sp. nov. and two isolates related to Micromonospora coerulea Jensen 1932.</title>
        <authorList>
            <person name="Hirsch P."/>
            <person name="Mevs U."/>
            <person name="Kroppenstedt R.M."/>
            <person name="Schumann P."/>
            <person name="Stackebrandt E."/>
        </authorList>
    </citation>
    <scope>NUCLEOTIDE SEQUENCE [LARGE SCALE GENOMIC DNA]</scope>
    <source>
        <strain evidence="1 2">JCM 12677</strain>
    </source>
</reference>
<sequence>MSYAALIRPVVDRVYAGASLTARPAIRAYYEQRGLRPGFEVSFSFGLLARPMPAGALTDALVYTSGDMTGELDQGVATVDAEGAWHLTPLGRELALTAQRTIAEAAEERWGAAPDFLPRLADLVGRLLTHGLTTGGPAFRAVAPVYEPPDAPAALRLTARLGALRHHRADAHRAAWRAAGLTVDEIRALPDGPRRRAIEDDTNRRDEPIYAALTADERLELLAGLGALPN</sequence>
<dbReference type="OrthoDB" id="3540741at2"/>
<keyword evidence="2" id="KW-1185">Reference proteome</keyword>
<dbReference type="Proteomes" id="UP000281726">
    <property type="component" value="Unassembled WGS sequence"/>
</dbReference>
<gene>
    <name evidence="1" type="ORF">D7223_07905</name>
</gene>
<dbReference type="EMBL" id="RBAK01000002">
    <property type="protein sequence ID" value="RKN49661.1"/>
    <property type="molecule type" value="Genomic_DNA"/>
</dbReference>
<comment type="caution">
    <text evidence="1">The sequence shown here is derived from an EMBL/GenBank/DDBJ whole genome shotgun (WGS) entry which is preliminary data.</text>
</comment>
<protein>
    <submittedName>
        <fullName evidence="1">Uncharacterized protein</fullName>
    </submittedName>
</protein>
<name>A0A3A9ZMW7_9ACTN</name>
<organism evidence="1 2">
    <name type="scientific">Micromonospora endolithica</name>
    <dbReference type="NCBI Taxonomy" id="230091"/>
    <lineage>
        <taxon>Bacteria</taxon>
        <taxon>Bacillati</taxon>
        <taxon>Actinomycetota</taxon>
        <taxon>Actinomycetes</taxon>
        <taxon>Micromonosporales</taxon>
        <taxon>Micromonosporaceae</taxon>
        <taxon>Micromonospora</taxon>
    </lineage>
</organism>
<evidence type="ECO:0000313" key="1">
    <source>
        <dbReference type="EMBL" id="RKN49661.1"/>
    </source>
</evidence>